<evidence type="ECO:0000313" key="2">
    <source>
        <dbReference type="Proteomes" id="UP000650533"/>
    </source>
</evidence>
<dbReference type="AlphaFoldDB" id="A0A8H8P8Z0"/>
<sequence>MFAEPLMNARERANKSRSPVRKFLWRKRVWFESTFGLSVMEPWERNMEADICDLFVSSGFDVFFIAWALLTIACYRTLPSTLKFWSERTMFYLHGYGNETDANARMLTRGQQAQAFSLISS</sequence>
<dbReference type="EMBL" id="CP059673">
    <property type="protein sequence ID" value="QRW26988.1"/>
    <property type="molecule type" value="Genomic_DNA"/>
</dbReference>
<dbReference type="RefSeq" id="XP_043187225.1">
    <property type="nucleotide sequence ID" value="XM_043321402.1"/>
</dbReference>
<name>A0A8H8P8Z0_9AGAM</name>
<evidence type="ECO:0000313" key="1">
    <source>
        <dbReference type="EMBL" id="QRW26988.1"/>
    </source>
</evidence>
<proteinExistence type="predicted"/>
<dbReference type="Proteomes" id="UP000650533">
    <property type="component" value="Chromosome 16"/>
</dbReference>
<gene>
    <name evidence="1" type="ORF">RhiXN_01583</name>
</gene>
<dbReference type="KEGG" id="rsx:RhiXN_01583"/>
<reference evidence="1" key="1">
    <citation type="submission" date="2020-05" db="EMBL/GenBank/DDBJ databases">
        <title>Evolutionary and genomic comparisons of hybrid uninucleate and nonhybrid Rhizoctonia fungi.</title>
        <authorList>
            <person name="Li C."/>
            <person name="Chen X."/>
        </authorList>
    </citation>
    <scope>NUCLEOTIDE SEQUENCE</scope>
    <source>
        <strain evidence="1">AG-1 IA</strain>
    </source>
</reference>
<accession>A0A8H8P8Z0</accession>
<dbReference type="GeneID" id="67023865"/>
<protein>
    <submittedName>
        <fullName evidence="1">Uncharacterized protein</fullName>
    </submittedName>
</protein>
<organism evidence="1 2">
    <name type="scientific">Rhizoctonia solani</name>
    <dbReference type="NCBI Taxonomy" id="456999"/>
    <lineage>
        <taxon>Eukaryota</taxon>
        <taxon>Fungi</taxon>
        <taxon>Dikarya</taxon>
        <taxon>Basidiomycota</taxon>
        <taxon>Agaricomycotina</taxon>
        <taxon>Agaricomycetes</taxon>
        <taxon>Cantharellales</taxon>
        <taxon>Ceratobasidiaceae</taxon>
        <taxon>Rhizoctonia</taxon>
    </lineage>
</organism>